<dbReference type="Pfam" id="PF17957">
    <property type="entry name" value="Big_7"/>
    <property type="match status" value="1"/>
</dbReference>
<dbReference type="PROSITE" id="PS50853">
    <property type="entry name" value="FN3"/>
    <property type="match status" value="1"/>
</dbReference>
<dbReference type="EMBL" id="VJZR01000004">
    <property type="protein sequence ID" value="TRX21666.1"/>
    <property type="molecule type" value="Genomic_DNA"/>
</dbReference>
<dbReference type="Gene3D" id="2.60.120.260">
    <property type="entry name" value="Galactose-binding domain-like"/>
    <property type="match status" value="1"/>
</dbReference>
<dbReference type="Gene3D" id="3.90.182.10">
    <property type="entry name" value="Toxin - Anthrax Protective Antigen,domain 1"/>
    <property type="match status" value="1"/>
</dbReference>
<dbReference type="InterPro" id="IPR008979">
    <property type="entry name" value="Galactose-bd-like_sf"/>
</dbReference>
<dbReference type="Pfam" id="PF18962">
    <property type="entry name" value="Por_Secre_tail"/>
    <property type="match status" value="1"/>
</dbReference>
<dbReference type="CDD" id="cd23399">
    <property type="entry name" value="beta-trefoil_ABD_ABFB"/>
    <property type="match status" value="1"/>
</dbReference>
<name>A0A553CMA5_9FLAO</name>
<keyword evidence="2" id="KW-0732">Signal</keyword>
<evidence type="ECO:0000259" key="6">
    <source>
        <dbReference type="PROSITE" id="PS50853"/>
    </source>
</evidence>
<dbReference type="InterPro" id="IPR017853">
    <property type="entry name" value="GH"/>
</dbReference>
<dbReference type="InterPro" id="IPR037524">
    <property type="entry name" value="PA14/GLEYA"/>
</dbReference>
<dbReference type="Pfam" id="PF00703">
    <property type="entry name" value="Glyco_hydro_2"/>
    <property type="match status" value="1"/>
</dbReference>
<dbReference type="PANTHER" id="PTHR42732">
    <property type="entry name" value="BETA-GALACTOSIDASE"/>
    <property type="match status" value="1"/>
</dbReference>
<dbReference type="Pfam" id="PF05270">
    <property type="entry name" value="AbfB"/>
    <property type="match status" value="1"/>
</dbReference>
<dbReference type="SUPFAM" id="SSF49265">
    <property type="entry name" value="Fibronectin type III"/>
    <property type="match status" value="1"/>
</dbReference>
<dbReference type="Gene3D" id="3.20.20.80">
    <property type="entry name" value="Glycosidases"/>
    <property type="match status" value="1"/>
</dbReference>
<dbReference type="SUPFAM" id="SSF56988">
    <property type="entry name" value="Anthrax protective antigen"/>
    <property type="match status" value="1"/>
</dbReference>
<evidence type="ECO:0000313" key="9">
    <source>
        <dbReference type="Proteomes" id="UP000318585"/>
    </source>
</evidence>
<dbReference type="CDD" id="cd00146">
    <property type="entry name" value="PKD"/>
    <property type="match status" value="1"/>
</dbReference>
<dbReference type="SUPFAM" id="SSF51445">
    <property type="entry name" value="(Trans)glycosidases"/>
    <property type="match status" value="1"/>
</dbReference>
<evidence type="ECO:0000256" key="5">
    <source>
        <dbReference type="SAM" id="MobiDB-lite"/>
    </source>
</evidence>
<dbReference type="Pfam" id="PF00041">
    <property type="entry name" value="fn3"/>
    <property type="match status" value="1"/>
</dbReference>
<evidence type="ECO:0000256" key="4">
    <source>
        <dbReference type="ARBA" id="ARBA00023295"/>
    </source>
</evidence>
<dbReference type="OrthoDB" id="9801077at2"/>
<gene>
    <name evidence="8" type="ORF">FNW17_07235</name>
</gene>
<dbReference type="InterPro" id="IPR026444">
    <property type="entry name" value="Secre_tail"/>
</dbReference>
<dbReference type="Pfam" id="PF02837">
    <property type="entry name" value="Glyco_hydro_2_N"/>
    <property type="match status" value="1"/>
</dbReference>
<dbReference type="InterPro" id="IPR006104">
    <property type="entry name" value="Glyco_hydro_2_N"/>
</dbReference>
<dbReference type="InterPro" id="IPR036156">
    <property type="entry name" value="Beta-gal/glucu_dom_sf"/>
</dbReference>
<dbReference type="SUPFAM" id="SSF110221">
    <property type="entry name" value="AbfB domain"/>
    <property type="match status" value="1"/>
</dbReference>
<dbReference type="InterPro" id="IPR036116">
    <property type="entry name" value="FN3_sf"/>
</dbReference>
<keyword evidence="4" id="KW-0326">Glycosidase</keyword>
<dbReference type="Proteomes" id="UP000318585">
    <property type="component" value="Unassembled WGS sequence"/>
</dbReference>
<feature type="domain" description="PA14" evidence="7">
    <location>
        <begin position="874"/>
        <end position="1011"/>
    </location>
</feature>
<feature type="region of interest" description="Disordered" evidence="5">
    <location>
        <begin position="300"/>
        <end position="319"/>
    </location>
</feature>
<sequence>MITITKLHIRNLGFLIFLFLLCITPAMARVSSLNIAVDNFNTYVNSPFEITNSNSNVTVVEPSNLIAKTFSNSQINLSWKDNSQDETGFSIQLKIGASGTYSEVAQVAAGITSYDLKELTPLTTYYIKVMAISGANTSNYSNEVIVATTLASWNKASNPIWTTWGEGINDPTGVLQEYPRPQMMKENWQNLNGLWDVWEGNDINFSGSKSGILVPFPIQSALSGVKQNWHRFTYEKYIGIPKEWNGKRTILHFGAVDFQAEIFINGQSVLLHKGGYDPFSIDITDKVTAGNTYKLNVKVWDPNTSEGSPGPQGKQTDEQFNVPPAGIFYTPTGGIWQTVWMESVPNVYIKDIKLVPNIDNGTLQLTVTIVGNGSGITFEALAKDGNTVVNTVSGAVNTPITISIPNQKLWSPESPFLYDLNIVLKNGENVIENVQSYFGMRKISLGKVKGITKMLLNNQPVFQMGPLDQGFWPDGIYTPPSEEAILFDLQGMKNLGYNMVRKHIKVEPARWYYNADKLGLLVWQDVVSGHNNTTAQRDQYELEMRRMIQTHWNYPSVIMWVPFNEQWGMFDSVRISNIIENLDPSRLVNENSGCCGAAFSTVGHMKDYHYYSAPSCPSPDDNRALANGEFAGVVLRKPGNMWDDNAWTTWARVVETDNEFTDVLVDYANILKNLRDYEGMSAAVLTQWTDVEAEINGHYTYDRKIFKGDFEKIKTALESTHNNDMYYLHPPSGYAVFEAYNVAGIFIRHQEGKAHMDNIIEPLDDAYWKVVPGLAGVGISLQSLNSPDKYLRHSNAQMMLQSNDGSQVFKEDATFYLRSGLSNSSRVSFESFNFPGRFIRHRGSLLYSEAIVNQLDRDDATFYIFSDSTIGDNGSGEGLYGNYFNGMNFGTPVFSRKDATINFNWGDGSPNIAVNTDRFSARWTGQIQPKYTGEYTFFVNSDNGRRLWINNQLVIDAWIGDWGVEYSGKITLEAGKRYDIKLEYFEEVGGADCKLEWSHSSQFREVIPASQLYASAMPIVNITFPSNNSRYLTGAKVDVNCTASDPDGSIAKVDFYNGATLLASVTTAPYSYSFTETENGTYNVKVVATDNLGVKSDVATTNFIVSASLGINEQKLSKEIIIKNPVDQTLHIISKINLSHADITIYDMQGRLLGNLKNQGNDLDVRNLTSGVYIINIQVGDAKYVAKFIKK</sequence>
<dbReference type="SUPFAM" id="SSF49303">
    <property type="entry name" value="beta-Galactosidase/glucuronidase domain"/>
    <property type="match status" value="1"/>
</dbReference>
<organism evidence="8 9">
    <name type="scientific">Flavobacterium franklandianum</name>
    <dbReference type="NCBI Taxonomy" id="2594430"/>
    <lineage>
        <taxon>Bacteria</taxon>
        <taxon>Pseudomonadati</taxon>
        <taxon>Bacteroidota</taxon>
        <taxon>Flavobacteriia</taxon>
        <taxon>Flavobacteriales</taxon>
        <taxon>Flavobacteriaceae</taxon>
        <taxon>Flavobacterium</taxon>
    </lineage>
</organism>
<dbReference type="InterPro" id="IPR011658">
    <property type="entry name" value="PA14_dom"/>
</dbReference>
<dbReference type="AlphaFoldDB" id="A0A553CMA5"/>
<dbReference type="InterPro" id="IPR006102">
    <property type="entry name" value="Ig-like_GH2"/>
</dbReference>
<proteinExistence type="inferred from homology"/>
<dbReference type="InterPro" id="IPR006103">
    <property type="entry name" value="Glyco_hydro_2_cat"/>
</dbReference>
<dbReference type="Pfam" id="PF02836">
    <property type="entry name" value="Glyco_hydro_2_C"/>
    <property type="match status" value="1"/>
</dbReference>
<dbReference type="InterPro" id="IPR051913">
    <property type="entry name" value="GH2_Domain-Containing"/>
</dbReference>
<dbReference type="InterPro" id="IPR036195">
    <property type="entry name" value="AbfB_ABD_sf"/>
</dbReference>
<comment type="caution">
    <text evidence="8">The sequence shown here is derived from an EMBL/GenBank/DDBJ whole genome shotgun (WGS) entry which is preliminary data.</text>
</comment>
<dbReference type="CDD" id="cd00063">
    <property type="entry name" value="FN3"/>
    <property type="match status" value="1"/>
</dbReference>
<comment type="similarity">
    <text evidence="1">Belongs to the glycosyl hydrolase 2 family.</text>
</comment>
<dbReference type="InterPro" id="IPR013783">
    <property type="entry name" value="Ig-like_fold"/>
</dbReference>
<dbReference type="GO" id="GO:0046556">
    <property type="term" value="F:alpha-L-arabinofuranosidase activity"/>
    <property type="evidence" value="ECO:0007669"/>
    <property type="project" value="InterPro"/>
</dbReference>
<dbReference type="Pfam" id="PF07691">
    <property type="entry name" value="PA14"/>
    <property type="match status" value="1"/>
</dbReference>
<keyword evidence="9" id="KW-1185">Reference proteome</keyword>
<dbReference type="PROSITE" id="PS51820">
    <property type="entry name" value="PA14"/>
    <property type="match status" value="1"/>
</dbReference>
<accession>A0A553CMA5</accession>
<evidence type="ECO:0000256" key="2">
    <source>
        <dbReference type="ARBA" id="ARBA00022729"/>
    </source>
</evidence>
<evidence type="ECO:0000256" key="1">
    <source>
        <dbReference type="ARBA" id="ARBA00007401"/>
    </source>
</evidence>
<dbReference type="PANTHER" id="PTHR42732:SF2">
    <property type="entry name" value="BETA-MANNOSIDASE"/>
    <property type="match status" value="1"/>
</dbReference>
<dbReference type="GO" id="GO:0046373">
    <property type="term" value="P:L-arabinose metabolic process"/>
    <property type="evidence" value="ECO:0007669"/>
    <property type="project" value="InterPro"/>
</dbReference>
<dbReference type="NCBIfam" id="TIGR04183">
    <property type="entry name" value="Por_Secre_tail"/>
    <property type="match status" value="1"/>
</dbReference>
<dbReference type="SMART" id="SM00060">
    <property type="entry name" value="FN3"/>
    <property type="match status" value="1"/>
</dbReference>
<dbReference type="SUPFAM" id="SSF49785">
    <property type="entry name" value="Galactose-binding domain-like"/>
    <property type="match status" value="1"/>
</dbReference>
<dbReference type="Gene3D" id="2.80.10.50">
    <property type="match status" value="1"/>
</dbReference>
<reference evidence="8 9" key="1">
    <citation type="submission" date="2019-07" db="EMBL/GenBank/DDBJ databases">
        <title>Novel species of Flavobacterium.</title>
        <authorList>
            <person name="Liu Q."/>
            <person name="Xin Y.-H."/>
        </authorList>
    </citation>
    <scope>NUCLEOTIDE SEQUENCE [LARGE SCALE GENOMIC DNA]</scope>
    <source>
        <strain evidence="8 9">LB3P56</strain>
    </source>
</reference>
<dbReference type="SMART" id="SM00758">
    <property type="entry name" value="PA14"/>
    <property type="match status" value="1"/>
</dbReference>
<evidence type="ECO:0000256" key="3">
    <source>
        <dbReference type="ARBA" id="ARBA00022801"/>
    </source>
</evidence>
<evidence type="ECO:0000259" key="7">
    <source>
        <dbReference type="PROSITE" id="PS51820"/>
    </source>
</evidence>
<protein>
    <submittedName>
        <fullName evidence="8">T9SS type A sorting domain-containing protein</fullName>
    </submittedName>
</protein>
<dbReference type="Gene3D" id="2.60.40.10">
    <property type="entry name" value="Immunoglobulins"/>
    <property type="match status" value="2"/>
</dbReference>
<feature type="domain" description="Fibronectin type-III" evidence="6">
    <location>
        <begin position="61"/>
        <end position="152"/>
    </location>
</feature>
<dbReference type="InterPro" id="IPR003961">
    <property type="entry name" value="FN3_dom"/>
</dbReference>
<evidence type="ECO:0000313" key="8">
    <source>
        <dbReference type="EMBL" id="TRX21666.1"/>
    </source>
</evidence>
<dbReference type="InterPro" id="IPR007934">
    <property type="entry name" value="AbfB_ABD"/>
</dbReference>
<keyword evidence="3" id="KW-0378">Hydrolase</keyword>